<dbReference type="EMBL" id="LT853698">
    <property type="protein sequence ID" value="SMQ52337.1"/>
    <property type="molecule type" value="Genomic_DNA"/>
</dbReference>
<reference evidence="2 3" key="1">
    <citation type="submission" date="2016-06" db="EMBL/GenBank/DDBJ databases">
        <authorList>
            <person name="Kjaerup R.B."/>
            <person name="Dalgaard T.S."/>
            <person name="Juul-Madsen H.R."/>
        </authorList>
    </citation>
    <scope>NUCLEOTIDE SEQUENCE [LARGE SCALE GENOMIC DNA]</scope>
</reference>
<feature type="region of interest" description="Disordered" evidence="1">
    <location>
        <begin position="1"/>
        <end position="33"/>
    </location>
</feature>
<dbReference type="Proteomes" id="UP000215127">
    <property type="component" value="Chromosome 7"/>
</dbReference>
<keyword evidence="3" id="KW-1185">Reference proteome</keyword>
<evidence type="ECO:0000256" key="1">
    <source>
        <dbReference type="SAM" id="MobiDB-lite"/>
    </source>
</evidence>
<dbReference type="AlphaFoldDB" id="A0A1X7RZG5"/>
<name>A0A1X7RZG5_ZYMT9</name>
<gene>
    <name evidence="2" type="ORF">ZT3D7_G7490</name>
</gene>
<accession>A0A1X7RZG5</accession>
<sequence length="133" mass="14480">MSGVELGPRALHEVQSSNQPVSHDEGDEVSTEQFPHFDLQDQTHSGRHASAYLPAQHITIVPCSSFAASTAVGLGWRRTKSYSKTGQGLPFRSVAPPDPSFKVPSRWHFRNPSSVPGETVSWMCARALAIALL</sequence>
<organism evidence="2 3">
    <name type="scientific">Zymoseptoria tritici (strain ST99CH_3D7)</name>
    <dbReference type="NCBI Taxonomy" id="1276538"/>
    <lineage>
        <taxon>Eukaryota</taxon>
        <taxon>Fungi</taxon>
        <taxon>Dikarya</taxon>
        <taxon>Ascomycota</taxon>
        <taxon>Pezizomycotina</taxon>
        <taxon>Dothideomycetes</taxon>
        <taxon>Dothideomycetidae</taxon>
        <taxon>Mycosphaerellales</taxon>
        <taxon>Mycosphaerellaceae</taxon>
        <taxon>Zymoseptoria</taxon>
    </lineage>
</organism>
<evidence type="ECO:0000313" key="3">
    <source>
        <dbReference type="Proteomes" id="UP000215127"/>
    </source>
</evidence>
<evidence type="ECO:0000313" key="2">
    <source>
        <dbReference type="EMBL" id="SMQ52337.1"/>
    </source>
</evidence>
<proteinExistence type="predicted"/>
<protein>
    <submittedName>
        <fullName evidence="2">Uncharacterized protein</fullName>
    </submittedName>
</protein>